<name>K3WCE4_GLOUD</name>
<dbReference type="InterPro" id="IPR039034">
    <property type="entry name" value="INPP4"/>
</dbReference>
<feature type="region of interest" description="Disordered" evidence="3">
    <location>
        <begin position="278"/>
        <end position="311"/>
    </location>
</feature>
<dbReference type="SMART" id="SM00233">
    <property type="entry name" value="PH"/>
    <property type="match status" value="1"/>
</dbReference>
<feature type="compositionally biased region" description="Polar residues" evidence="3">
    <location>
        <begin position="957"/>
        <end position="967"/>
    </location>
</feature>
<dbReference type="STRING" id="431595.K3WCE4"/>
<keyword evidence="2" id="KW-0443">Lipid metabolism</keyword>
<feature type="compositionally biased region" description="Polar residues" evidence="3">
    <location>
        <begin position="84"/>
        <end position="95"/>
    </location>
</feature>
<feature type="compositionally biased region" description="Polar residues" evidence="3">
    <location>
        <begin position="349"/>
        <end position="359"/>
    </location>
</feature>
<keyword evidence="6" id="KW-1185">Reference proteome</keyword>
<reference evidence="6" key="2">
    <citation type="submission" date="2010-04" db="EMBL/GenBank/DDBJ databases">
        <authorList>
            <person name="Buell R."/>
            <person name="Hamilton J."/>
            <person name="Hostetler J."/>
        </authorList>
    </citation>
    <scope>NUCLEOTIDE SEQUENCE [LARGE SCALE GENOMIC DNA]</scope>
    <source>
        <strain evidence="6">DAOM:BR144</strain>
    </source>
</reference>
<feature type="region of interest" description="Disordered" evidence="3">
    <location>
        <begin position="861"/>
        <end position="881"/>
    </location>
</feature>
<dbReference type="HOGENOM" id="CLU_008799_0_0_1"/>
<reference evidence="6" key="1">
    <citation type="journal article" date="2010" name="Genome Biol.">
        <title>Genome sequence of the necrotrophic plant pathogen Pythium ultimum reveals original pathogenicity mechanisms and effector repertoire.</title>
        <authorList>
            <person name="Levesque C.A."/>
            <person name="Brouwer H."/>
            <person name="Cano L."/>
            <person name="Hamilton J.P."/>
            <person name="Holt C."/>
            <person name="Huitema E."/>
            <person name="Raffaele S."/>
            <person name="Robideau G.P."/>
            <person name="Thines M."/>
            <person name="Win J."/>
            <person name="Zerillo M.M."/>
            <person name="Beakes G.W."/>
            <person name="Boore J.L."/>
            <person name="Busam D."/>
            <person name="Dumas B."/>
            <person name="Ferriera S."/>
            <person name="Fuerstenberg S.I."/>
            <person name="Gachon C.M."/>
            <person name="Gaulin E."/>
            <person name="Govers F."/>
            <person name="Grenville-Briggs L."/>
            <person name="Horner N."/>
            <person name="Hostetler J."/>
            <person name="Jiang R.H."/>
            <person name="Johnson J."/>
            <person name="Krajaejun T."/>
            <person name="Lin H."/>
            <person name="Meijer H.J."/>
            <person name="Moore B."/>
            <person name="Morris P."/>
            <person name="Phuntmart V."/>
            <person name="Puiu D."/>
            <person name="Shetty J."/>
            <person name="Stajich J.E."/>
            <person name="Tripathy S."/>
            <person name="Wawra S."/>
            <person name="van West P."/>
            <person name="Whitty B.R."/>
            <person name="Coutinho P.M."/>
            <person name="Henrissat B."/>
            <person name="Martin F."/>
            <person name="Thomas P.D."/>
            <person name="Tyler B.M."/>
            <person name="De Vries R.P."/>
            <person name="Kamoun S."/>
            <person name="Yandell M."/>
            <person name="Tisserat N."/>
            <person name="Buell C.R."/>
        </authorList>
    </citation>
    <scope>NUCLEOTIDE SEQUENCE</scope>
    <source>
        <strain evidence="6">DAOM:BR144</strain>
    </source>
</reference>
<dbReference type="Pfam" id="PF00169">
    <property type="entry name" value="PH"/>
    <property type="match status" value="1"/>
</dbReference>
<dbReference type="OMA" id="ADKFAFN"/>
<feature type="region of interest" description="Disordered" evidence="3">
    <location>
        <begin position="908"/>
        <end position="967"/>
    </location>
</feature>
<feature type="compositionally biased region" description="Low complexity" evidence="3">
    <location>
        <begin position="326"/>
        <end position="336"/>
    </location>
</feature>
<dbReference type="EnsemblProtists" id="PYU1_T002635">
    <property type="protein sequence ID" value="PYU1_T002635"/>
    <property type="gene ID" value="PYU1_G002632"/>
</dbReference>
<feature type="region of interest" description="Disordered" evidence="3">
    <location>
        <begin position="1"/>
        <end position="26"/>
    </location>
</feature>
<dbReference type="SUPFAM" id="SSF50729">
    <property type="entry name" value="PH domain-like"/>
    <property type="match status" value="1"/>
</dbReference>
<dbReference type="PANTHER" id="PTHR12187">
    <property type="entry name" value="AGAP000124-PA"/>
    <property type="match status" value="1"/>
</dbReference>
<proteinExistence type="predicted"/>
<evidence type="ECO:0000259" key="4">
    <source>
        <dbReference type="PROSITE" id="PS50003"/>
    </source>
</evidence>
<feature type="compositionally biased region" description="Low complexity" evidence="3">
    <location>
        <begin position="15"/>
        <end position="26"/>
    </location>
</feature>
<evidence type="ECO:0000256" key="3">
    <source>
        <dbReference type="SAM" id="MobiDB-lite"/>
    </source>
</evidence>
<feature type="compositionally biased region" description="Acidic residues" evidence="3">
    <location>
        <begin position="383"/>
        <end position="393"/>
    </location>
</feature>
<dbReference type="InParanoid" id="K3WCE4"/>
<sequence length="1334" mass="147775">MATTTAEAPPFKATAQRAQARPASAPSISLYDVYPLTLRRDSEPDFGQPSLARTRSQPGAEDAMWKGPTPDKFQTARSVGTLFEHQQNTRSTSRHGGSFDKTPLERRSSSMCSTFGKFQGEVFETKERSKVLSVLKRRGKTTSANDPVATKKAAPAKFTTDDVVRCGTLTKEGSWRRNWKTRFFILRRDVPSLCYYTSEEKLELLGEIPISPDTLVLDKSASGHAPYRFQIRTETKTLLLEAESKDSQQRWIDSCQELVDFVRAEKFRISMGLSRTSLMDRESTDSRPSNVTNARRSSMAKAVSVPTKPSPMKAAIVNPVGYSASSFPSSTTYSTPDMPYNSETEKENNQNPLFTNSSRGLFEDPNFDLSQLLEASSSSSWNEDSDSDGEGDGDYLMSGQSTLNFPLEPMAEDQVTDTVLNSGRKRRPSQNKITIVSLNPNSMIRKNHLYDISIEIMLGRRSKLMRSDVSNDKVGCFMKVSGYLKQTKNLVDMGTTDAIKISTLIAAATGAVSSGDASSAKVPFTIVVSADLEQYAQLRFTLYKCALNQSPGTAQSCLGVGRCHVTENFLNSIAKTIQLTEKNGTAHDYSSLDGHHLPQGTKQLLESNNAPLPLPEAVDFKTTRGGVALVPSTSGDSIQIVIRAFRSLSPQEVLPTTGIDMANTKYLIPTTLTPPDDPATRPDFSRTSNARTVIDNGSFLGNNSDSGTSTVRFIALDEILRVPRSTFALPLAYLDYLEAEVLERTHRLHKQLSAKNAVGNHLEVTLIEYELEYCRKKSEEYMKQRQFLMKQEKRLLDEQKDGKIFDTLRTLKKSSSKQKDKTSQPEVITPFKRSTYKSLDDWQFLPTNMQDQFLCASHQIPNAKRKKQSAGQSSDSSPPFVWHTMTMGCPAAHTKGFANGGYPHTDMKISDNDASMSNPAAASPVGGDSDELPTSPMGGPSAAASTQIDKVRRRSRGSYSKVPNQAEDSVTSLKTRLDLKDRLDIIGSQILSAAVACILATLDLAAIGSEHHRLQLDNAVKFGYLMNFESLLSTQGKEIGMLEDFAAGAKWLRNVFVQFRKHSSTGDHFTIKNYSPSDGRALGSNNNANDMNGASQSRSGNYLLVTIGLQETHMNILPPLLMTGKPFRMRCVLFTQGVNEKQTLVHAYKASSVKVQDRINRDNLQELKNLYTIFRRMHNYETDFRTYGSSRRRASSVGGELPISRYSIEALDDLLAQIEHHVCSSSNQFKKNVALLMDSSDFCRELGGSRVTCCKSGKDRTAMSVTLEQARILCSELKATQGSKICSSMRLYGVRRKNVFLNTKADKFAFNEMQRKMLPDCYKPPAGTYKSGKT</sequence>
<dbReference type="Gene3D" id="2.30.29.30">
    <property type="entry name" value="Pleckstrin-homology domain (PH domain)/Phosphotyrosine-binding domain (PTB)"/>
    <property type="match status" value="1"/>
</dbReference>
<feature type="compositionally biased region" description="Polar residues" evidence="3">
    <location>
        <begin position="286"/>
        <end position="296"/>
    </location>
</feature>
<accession>K3WCE4</accession>
<dbReference type="PANTHER" id="PTHR12187:SF11">
    <property type="entry name" value="PHOSPHATIDYLINOSITOL-3,4-BISPHOSPHATE 4-PHOSPHATASE"/>
    <property type="match status" value="1"/>
</dbReference>
<organism evidence="5 6">
    <name type="scientific">Globisporangium ultimum (strain ATCC 200006 / CBS 805.95 / DAOM BR144)</name>
    <name type="common">Pythium ultimum</name>
    <dbReference type="NCBI Taxonomy" id="431595"/>
    <lineage>
        <taxon>Eukaryota</taxon>
        <taxon>Sar</taxon>
        <taxon>Stramenopiles</taxon>
        <taxon>Oomycota</taxon>
        <taxon>Peronosporomycetes</taxon>
        <taxon>Pythiales</taxon>
        <taxon>Pythiaceae</taxon>
        <taxon>Globisporangium</taxon>
    </lineage>
</organism>
<dbReference type="VEuPathDB" id="FungiDB:PYU1_G002632"/>
<dbReference type="InterPro" id="IPR001849">
    <property type="entry name" value="PH_domain"/>
</dbReference>
<dbReference type="PROSITE" id="PS50003">
    <property type="entry name" value="PH_DOMAIN"/>
    <property type="match status" value="1"/>
</dbReference>
<feature type="region of interest" description="Disordered" evidence="3">
    <location>
        <begin position="326"/>
        <end position="360"/>
    </location>
</feature>
<dbReference type="eggNOG" id="KOG4428">
    <property type="taxonomic scope" value="Eukaryota"/>
</dbReference>
<keyword evidence="1" id="KW-0378">Hydrolase</keyword>
<dbReference type="GO" id="GO:0016316">
    <property type="term" value="F:phosphatidylinositol-3,4-bisphosphate 4-phosphatase activity"/>
    <property type="evidence" value="ECO:0007669"/>
    <property type="project" value="InterPro"/>
</dbReference>
<dbReference type="InterPro" id="IPR011993">
    <property type="entry name" value="PH-like_dom_sf"/>
</dbReference>
<reference evidence="5" key="3">
    <citation type="submission" date="2014-11" db="UniProtKB">
        <authorList>
            <consortium name="EnsemblProtists"/>
        </authorList>
    </citation>
    <scope>IDENTIFICATION</scope>
    <source>
        <strain evidence="5">DAOM BR144</strain>
    </source>
</reference>
<evidence type="ECO:0000313" key="6">
    <source>
        <dbReference type="Proteomes" id="UP000019132"/>
    </source>
</evidence>
<dbReference type="Proteomes" id="UP000019132">
    <property type="component" value="Unassembled WGS sequence"/>
</dbReference>
<feature type="region of interest" description="Disordered" evidence="3">
    <location>
        <begin position="40"/>
        <end position="106"/>
    </location>
</feature>
<feature type="domain" description="PH" evidence="4">
    <location>
        <begin position="162"/>
        <end position="260"/>
    </location>
</feature>
<feature type="region of interest" description="Disordered" evidence="3">
    <location>
        <begin position="375"/>
        <end position="412"/>
    </location>
</feature>
<evidence type="ECO:0000256" key="2">
    <source>
        <dbReference type="ARBA" id="ARBA00023098"/>
    </source>
</evidence>
<evidence type="ECO:0000256" key="1">
    <source>
        <dbReference type="ARBA" id="ARBA00022801"/>
    </source>
</evidence>
<protein>
    <recommendedName>
        <fullName evidence="4">PH domain-containing protein</fullName>
    </recommendedName>
</protein>
<evidence type="ECO:0000313" key="5">
    <source>
        <dbReference type="EnsemblProtists" id="PYU1_T002635"/>
    </source>
</evidence>
<dbReference type="GO" id="GO:0005737">
    <property type="term" value="C:cytoplasm"/>
    <property type="evidence" value="ECO:0007669"/>
    <property type="project" value="TreeGrafter"/>
</dbReference>